<dbReference type="EMBL" id="MU005773">
    <property type="protein sequence ID" value="KAF2707870.1"/>
    <property type="molecule type" value="Genomic_DNA"/>
</dbReference>
<evidence type="ECO:0000256" key="2">
    <source>
        <dbReference type="ARBA" id="ARBA00022692"/>
    </source>
</evidence>
<dbReference type="PANTHER" id="PTHR33048:SF123">
    <property type="entry name" value="INTEGRAL MEMBRANE PROTEIN"/>
    <property type="match status" value="1"/>
</dbReference>
<dbReference type="OrthoDB" id="3934549at2759"/>
<evidence type="ECO:0000256" key="3">
    <source>
        <dbReference type="ARBA" id="ARBA00022989"/>
    </source>
</evidence>
<evidence type="ECO:0000313" key="8">
    <source>
        <dbReference type="EMBL" id="KAF2707870.1"/>
    </source>
</evidence>
<name>A0A6G1K535_9PLEO</name>
<feature type="transmembrane region" description="Helical" evidence="6">
    <location>
        <begin position="94"/>
        <end position="115"/>
    </location>
</feature>
<keyword evidence="3 6" id="KW-1133">Transmembrane helix</keyword>
<dbReference type="Proteomes" id="UP000799428">
    <property type="component" value="Unassembled WGS sequence"/>
</dbReference>
<evidence type="ECO:0000259" key="7">
    <source>
        <dbReference type="Pfam" id="PF20684"/>
    </source>
</evidence>
<comment type="similarity">
    <text evidence="5">Belongs to the SAT4 family.</text>
</comment>
<proteinExistence type="inferred from homology"/>
<comment type="subcellular location">
    <subcellularLocation>
        <location evidence="1">Membrane</location>
        <topology evidence="1">Multi-pass membrane protein</topology>
    </subcellularLocation>
</comment>
<feature type="transmembrane region" description="Helical" evidence="6">
    <location>
        <begin position="127"/>
        <end position="149"/>
    </location>
</feature>
<feature type="domain" description="Rhodopsin" evidence="7">
    <location>
        <begin position="28"/>
        <end position="278"/>
    </location>
</feature>
<feature type="transmembrane region" description="Helical" evidence="6">
    <location>
        <begin position="183"/>
        <end position="202"/>
    </location>
</feature>
<dbReference type="InterPro" id="IPR049326">
    <property type="entry name" value="Rhodopsin_dom_fungi"/>
</dbReference>
<protein>
    <recommendedName>
        <fullName evidence="7">Rhodopsin domain-containing protein</fullName>
    </recommendedName>
</protein>
<accession>A0A6G1K535</accession>
<evidence type="ECO:0000256" key="1">
    <source>
        <dbReference type="ARBA" id="ARBA00004141"/>
    </source>
</evidence>
<organism evidence="8 9">
    <name type="scientific">Pleomassaria siparia CBS 279.74</name>
    <dbReference type="NCBI Taxonomy" id="1314801"/>
    <lineage>
        <taxon>Eukaryota</taxon>
        <taxon>Fungi</taxon>
        <taxon>Dikarya</taxon>
        <taxon>Ascomycota</taxon>
        <taxon>Pezizomycotina</taxon>
        <taxon>Dothideomycetes</taxon>
        <taxon>Pleosporomycetidae</taxon>
        <taxon>Pleosporales</taxon>
        <taxon>Pleomassariaceae</taxon>
        <taxon>Pleomassaria</taxon>
    </lineage>
</organism>
<keyword evidence="4 6" id="KW-0472">Membrane</keyword>
<feature type="transmembrane region" description="Helical" evidence="6">
    <location>
        <begin position="43"/>
        <end position="63"/>
    </location>
</feature>
<dbReference type="PANTHER" id="PTHR33048">
    <property type="entry name" value="PTH11-LIKE INTEGRAL MEMBRANE PROTEIN (AFU_ORTHOLOGUE AFUA_5G11245)"/>
    <property type="match status" value="1"/>
</dbReference>
<evidence type="ECO:0000313" key="9">
    <source>
        <dbReference type="Proteomes" id="UP000799428"/>
    </source>
</evidence>
<feature type="transmembrane region" description="Helical" evidence="6">
    <location>
        <begin position="250"/>
        <end position="269"/>
    </location>
</feature>
<dbReference type="AlphaFoldDB" id="A0A6G1K535"/>
<keyword evidence="2 6" id="KW-0812">Transmembrane</keyword>
<dbReference type="GO" id="GO:0016020">
    <property type="term" value="C:membrane"/>
    <property type="evidence" value="ECO:0007669"/>
    <property type="project" value="UniProtKB-SubCell"/>
</dbReference>
<feature type="transmembrane region" description="Helical" evidence="6">
    <location>
        <begin position="13"/>
        <end position="31"/>
    </location>
</feature>
<feature type="transmembrane region" description="Helical" evidence="6">
    <location>
        <begin position="214"/>
        <end position="238"/>
    </location>
</feature>
<evidence type="ECO:0000256" key="6">
    <source>
        <dbReference type="SAM" id="Phobius"/>
    </source>
</evidence>
<keyword evidence="9" id="KW-1185">Reference proteome</keyword>
<dbReference type="Pfam" id="PF20684">
    <property type="entry name" value="Fung_rhodopsin"/>
    <property type="match status" value="1"/>
</dbReference>
<dbReference type="InterPro" id="IPR052337">
    <property type="entry name" value="SAT4-like"/>
</dbReference>
<evidence type="ECO:0000256" key="4">
    <source>
        <dbReference type="ARBA" id="ARBA00023136"/>
    </source>
</evidence>
<gene>
    <name evidence="8" type="ORF">K504DRAFT_504087</name>
</gene>
<evidence type="ECO:0000256" key="5">
    <source>
        <dbReference type="ARBA" id="ARBA00038359"/>
    </source>
</evidence>
<sequence>MFAPWDLGPTVEIAAYSLTGFSTAVVAVRFYCRFWVVGKLKNYDYIMFAALISTWGLCVVNHFQLKFGTGQHAKAESVPPEVTRTLLLGAARSWYAYQMVYILALTLVKFSILLFYLTIATQRTFRVLTMISIAVVAITSITMITLNAFECPKHPSFALTPGIFTSREENGCIALDTLYFSQAGVNIFTDTAILILPMPILVKLRMPRLKRFSLLAVFGVGLLVPIASGLRIWSLWLWTRSGALSRYNGGYILFFGQVEINTAIVCASAPSLQPLFRRIFGELSRFQRTHSPYYYYGGHRTITEIHQGQIRPAADFDPVSVLITPDSAYLPVKRFMRD</sequence>
<reference evidence="8" key="1">
    <citation type="journal article" date="2020" name="Stud. Mycol.">
        <title>101 Dothideomycetes genomes: a test case for predicting lifestyles and emergence of pathogens.</title>
        <authorList>
            <person name="Haridas S."/>
            <person name="Albert R."/>
            <person name="Binder M."/>
            <person name="Bloem J."/>
            <person name="Labutti K."/>
            <person name="Salamov A."/>
            <person name="Andreopoulos B."/>
            <person name="Baker S."/>
            <person name="Barry K."/>
            <person name="Bills G."/>
            <person name="Bluhm B."/>
            <person name="Cannon C."/>
            <person name="Castanera R."/>
            <person name="Culley D."/>
            <person name="Daum C."/>
            <person name="Ezra D."/>
            <person name="Gonzalez J."/>
            <person name="Henrissat B."/>
            <person name="Kuo A."/>
            <person name="Liang C."/>
            <person name="Lipzen A."/>
            <person name="Lutzoni F."/>
            <person name="Magnuson J."/>
            <person name="Mondo S."/>
            <person name="Nolan M."/>
            <person name="Ohm R."/>
            <person name="Pangilinan J."/>
            <person name="Park H.-J."/>
            <person name="Ramirez L."/>
            <person name="Alfaro M."/>
            <person name="Sun H."/>
            <person name="Tritt A."/>
            <person name="Yoshinaga Y."/>
            <person name="Zwiers L.-H."/>
            <person name="Turgeon B."/>
            <person name="Goodwin S."/>
            <person name="Spatafora J."/>
            <person name="Crous P."/>
            <person name="Grigoriev I."/>
        </authorList>
    </citation>
    <scope>NUCLEOTIDE SEQUENCE</scope>
    <source>
        <strain evidence="8">CBS 279.74</strain>
    </source>
</reference>